<dbReference type="EMBL" id="BKCJ010471169">
    <property type="protein sequence ID" value="GFA69917.1"/>
    <property type="molecule type" value="Genomic_DNA"/>
</dbReference>
<comment type="caution">
    <text evidence="1">The sequence shown here is derived from an EMBL/GenBank/DDBJ whole genome shotgun (WGS) entry which is preliminary data.</text>
</comment>
<proteinExistence type="predicted"/>
<name>A0A699K0S9_TANCI</name>
<gene>
    <name evidence="1" type="ORF">Tci_641889</name>
</gene>
<reference evidence="1" key="1">
    <citation type="journal article" date="2019" name="Sci. Rep.">
        <title>Draft genome of Tanacetum cinerariifolium, the natural source of mosquito coil.</title>
        <authorList>
            <person name="Yamashiro T."/>
            <person name="Shiraishi A."/>
            <person name="Satake H."/>
            <person name="Nakayama K."/>
        </authorList>
    </citation>
    <scope>NUCLEOTIDE SEQUENCE</scope>
</reference>
<sequence length="138" mass="15724">MCGLIRRWKVLWTKSGGLLEGIHGHFRGKYCGLSQEGYLRVSSACLVEVGLTMRIPLLCRDEYSQWSEWFMNYLEEQTDEEAMINSIKIGEQPLHVVAQVSLAKAAQNAPPTLKDLKFLTAEEKKTQKIDRLARSLLI</sequence>
<evidence type="ECO:0000313" key="1">
    <source>
        <dbReference type="EMBL" id="GFA69917.1"/>
    </source>
</evidence>
<dbReference type="AlphaFoldDB" id="A0A699K0S9"/>
<accession>A0A699K0S9</accession>
<protein>
    <submittedName>
        <fullName evidence="1">Uncharacterized protein</fullName>
    </submittedName>
</protein>
<organism evidence="1">
    <name type="scientific">Tanacetum cinerariifolium</name>
    <name type="common">Dalmatian daisy</name>
    <name type="synonym">Chrysanthemum cinerariifolium</name>
    <dbReference type="NCBI Taxonomy" id="118510"/>
    <lineage>
        <taxon>Eukaryota</taxon>
        <taxon>Viridiplantae</taxon>
        <taxon>Streptophyta</taxon>
        <taxon>Embryophyta</taxon>
        <taxon>Tracheophyta</taxon>
        <taxon>Spermatophyta</taxon>
        <taxon>Magnoliopsida</taxon>
        <taxon>eudicotyledons</taxon>
        <taxon>Gunneridae</taxon>
        <taxon>Pentapetalae</taxon>
        <taxon>asterids</taxon>
        <taxon>campanulids</taxon>
        <taxon>Asterales</taxon>
        <taxon>Asteraceae</taxon>
        <taxon>Asteroideae</taxon>
        <taxon>Anthemideae</taxon>
        <taxon>Anthemidinae</taxon>
        <taxon>Tanacetum</taxon>
    </lineage>
</organism>